<dbReference type="EMBL" id="CP049865">
    <property type="protein sequence ID" value="QIK73184.1"/>
    <property type="molecule type" value="Genomic_DNA"/>
</dbReference>
<keyword evidence="1" id="KW-0812">Transmembrane</keyword>
<dbReference type="KEGG" id="prv:G7070_14095"/>
<feature type="transmembrane region" description="Helical" evidence="1">
    <location>
        <begin position="85"/>
        <end position="106"/>
    </location>
</feature>
<feature type="transmembrane region" description="Helical" evidence="1">
    <location>
        <begin position="25"/>
        <end position="46"/>
    </location>
</feature>
<name>A0A6G7Y8G7_9ACTN</name>
<dbReference type="RefSeq" id="WP_166234255.1">
    <property type="nucleotide sequence ID" value="NZ_CP049865.1"/>
</dbReference>
<evidence type="ECO:0000313" key="2">
    <source>
        <dbReference type="EMBL" id="QIK73184.1"/>
    </source>
</evidence>
<gene>
    <name evidence="2" type="ORF">G7070_14095</name>
</gene>
<evidence type="ECO:0000313" key="3">
    <source>
        <dbReference type="Proteomes" id="UP000501058"/>
    </source>
</evidence>
<keyword evidence="1" id="KW-0472">Membrane</keyword>
<organism evidence="2 3">
    <name type="scientific">Propioniciclava coleopterorum</name>
    <dbReference type="NCBI Taxonomy" id="2714937"/>
    <lineage>
        <taxon>Bacteria</taxon>
        <taxon>Bacillati</taxon>
        <taxon>Actinomycetota</taxon>
        <taxon>Actinomycetes</taxon>
        <taxon>Propionibacteriales</taxon>
        <taxon>Propionibacteriaceae</taxon>
        <taxon>Propioniciclava</taxon>
    </lineage>
</organism>
<keyword evidence="1" id="KW-1133">Transmembrane helix</keyword>
<evidence type="ECO:0000256" key="1">
    <source>
        <dbReference type="SAM" id="Phobius"/>
    </source>
</evidence>
<dbReference type="Proteomes" id="UP000501058">
    <property type="component" value="Chromosome"/>
</dbReference>
<sequence>MIAQQQPGVFAAEAAAPPVRRRAELWIAGIGAALSAVFLGGFSRVLGSVDLAEFTASLYPSLLAATGTDAAALPPEAAFETARTLASWFGFTLVGVLLLTAAGWWLARRRPQRRATGWLFAAAGLVCLLGTQLILFPVAFLFFVTAGLFALRPTTQGSPS</sequence>
<evidence type="ECO:0008006" key="4">
    <source>
        <dbReference type="Google" id="ProtNLM"/>
    </source>
</evidence>
<protein>
    <recommendedName>
        <fullName evidence="4">DUF4064 domain-containing protein</fullName>
    </recommendedName>
</protein>
<dbReference type="AlphaFoldDB" id="A0A6G7Y8G7"/>
<feature type="transmembrane region" description="Helical" evidence="1">
    <location>
        <begin position="118"/>
        <end position="151"/>
    </location>
</feature>
<reference evidence="2 3" key="1">
    <citation type="submission" date="2020-03" db="EMBL/GenBank/DDBJ databases">
        <title>Propioniciclava sp. nov., isolated from Hydrophilus acuminatus.</title>
        <authorList>
            <person name="Hyun D.-W."/>
            <person name="Bae J.-W."/>
        </authorList>
    </citation>
    <scope>NUCLEOTIDE SEQUENCE [LARGE SCALE GENOMIC DNA]</scope>
    <source>
        <strain evidence="2 3">HDW11</strain>
    </source>
</reference>
<proteinExistence type="predicted"/>
<keyword evidence="3" id="KW-1185">Reference proteome</keyword>
<accession>A0A6G7Y8G7</accession>